<feature type="region of interest" description="Disordered" evidence="1">
    <location>
        <begin position="81"/>
        <end position="110"/>
    </location>
</feature>
<feature type="compositionally biased region" description="Basic and acidic residues" evidence="1">
    <location>
        <begin position="81"/>
        <end position="99"/>
    </location>
</feature>
<protein>
    <submittedName>
        <fullName evidence="2">Uncharacterized protein</fullName>
    </submittedName>
</protein>
<gene>
    <name evidence="2" type="ORF">GS4_38_00240</name>
</gene>
<reference evidence="2 3" key="1">
    <citation type="submission" date="2013-01" db="EMBL/GenBank/DDBJ databases">
        <title>Whole genome shotgun sequence of Gordonia soli NBRC 108243.</title>
        <authorList>
            <person name="Isaki-Nakamura S."/>
            <person name="Hosoyama A."/>
            <person name="Tsuchikane K."/>
            <person name="Ando Y."/>
            <person name="Baba S."/>
            <person name="Ohji S."/>
            <person name="Hamada M."/>
            <person name="Tamura T."/>
            <person name="Yamazoe A."/>
            <person name="Yamazaki S."/>
            <person name="Fujita N."/>
        </authorList>
    </citation>
    <scope>NUCLEOTIDE SEQUENCE [LARGE SCALE GENOMIC DNA]</scope>
    <source>
        <strain evidence="2 3">NBRC 108243</strain>
    </source>
</reference>
<proteinExistence type="predicted"/>
<dbReference type="OrthoDB" id="4381821at2"/>
<evidence type="ECO:0000313" key="3">
    <source>
        <dbReference type="Proteomes" id="UP000011666"/>
    </source>
</evidence>
<sequence length="193" mass="20140">MSVPRLSPRSWPGALIILCMAFAVMLMHSVITHADAGAAMSGSAASGSATAGSAMSGVPMAEPMHGMSANVSVRATELDVAGRDGTPHQGHADSQHADGHVAANSPAPQSIDRATTTIRTVIDSAHDCGVHQHGCVFARSGAPEIPLIIAILFWWGFPMVRAALGARPAGLFRLGRPPPWAVFSHLRLQVIRC</sequence>
<keyword evidence="3" id="KW-1185">Reference proteome</keyword>
<dbReference type="EMBL" id="BANX01000038">
    <property type="protein sequence ID" value="GAC70618.1"/>
    <property type="molecule type" value="Genomic_DNA"/>
</dbReference>
<name>M0QPW1_9ACTN</name>
<dbReference type="STRING" id="1223545.GS4_38_00240"/>
<evidence type="ECO:0000256" key="1">
    <source>
        <dbReference type="SAM" id="MobiDB-lite"/>
    </source>
</evidence>
<dbReference type="AlphaFoldDB" id="M0QPW1"/>
<accession>M0QPW1</accession>
<dbReference type="RefSeq" id="WP_007624809.1">
    <property type="nucleotide sequence ID" value="NZ_BANX01000038.1"/>
</dbReference>
<dbReference type="eggNOG" id="ENOG5032EA0">
    <property type="taxonomic scope" value="Bacteria"/>
</dbReference>
<dbReference type="Proteomes" id="UP000011666">
    <property type="component" value="Unassembled WGS sequence"/>
</dbReference>
<comment type="caution">
    <text evidence="2">The sequence shown here is derived from an EMBL/GenBank/DDBJ whole genome shotgun (WGS) entry which is preliminary data.</text>
</comment>
<organism evidence="2 3">
    <name type="scientific">Gordonia soli NBRC 108243</name>
    <dbReference type="NCBI Taxonomy" id="1223545"/>
    <lineage>
        <taxon>Bacteria</taxon>
        <taxon>Bacillati</taxon>
        <taxon>Actinomycetota</taxon>
        <taxon>Actinomycetes</taxon>
        <taxon>Mycobacteriales</taxon>
        <taxon>Gordoniaceae</taxon>
        <taxon>Gordonia</taxon>
    </lineage>
</organism>
<evidence type="ECO:0000313" key="2">
    <source>
        <dbReference type="EMBL" id="GAC70618.1"/>
    </source>
</evidence>